<feature type="signal peptide" evidence="2">
    <location>
        <begin position="1"/>
        <end position="21"/>
    </location>
</feature>
<name>D7N9L7_9BACT</name>
<proteinExistence type="predicted"/>
<dbReference type="SUPFAM" id="SSF82185">
    <property type="entry name" value="Histone H3 K4-specific methyltransferase SET7/9 N-terminal domain"/>
    <property type="match status" value="1"/>
</dbReference>
<organism evidence="3 4">
    <name type="scientific">Segatella oris C735</name>
    <dbReference type="NCBI Taxonomy" id="563008"/>
    <lineage>
        <taxon>Bacteria</taxon>
        <taxon>Pseudomonadati</taxon>
        <taxon>Bacteroidota</taxon>
        <taxon>Bacteroidia</taxon>
        <taxon>Bacteroidales</taxon>
        <taxon>Prevotellaceae</taxon>
        <taxon>Segatella</taxon>
    </lineage>
</organism>
<feature type="compositionally biased region" description="Basic residues" evidence="1">
    <location>
        <begin position="201"/>
        <end position="211"/>
    </location>
</feature>
<evidence type="ECO:0000256" key="1">
    <source>
        <dbReference type="SAM" id="MobiDB-lite"/>
    </source>
</evidence>
<accession>D7N9L7</accession>
<evidence type="ECO:0000313" key="3">
    <source>
        <dbReference type="EMBL" id="EFI49624.1"/>
    </source>
</evidence>
<keyword evidence="2" id="KW-0732">Signal</keyword>
<feature type="region of interest" description="Disordered" evidence="1">
    <location>
        <begin position="193"/>
        <end position="239"/>
    </location>
</feature>
<reference evidence="3" key="1">
    <citation type="submission" date="2010-02" db="EMBL/GenBank/DDBJ databases">
        <title>The Genome Sequence of Prevotella oris strain C735.</title>
        <authorList>
            <consortium name="The Broad Institute Genome Sequencing Platform"/>
            <person name="Ward D."/>
            <person name="Feldgarden M."/>
            <person name="Earl A."/>
            <person name="Young S.K."/>
            <person name="Zeng Q."/>
            <person name="Koehrsen M."/>
            <person name="Alvarado L."/>
            <person name="Berlin A."/>
            <person name="Bochicchio J."/>
            <person name="Borenstein D."/>
            <person name="Chapman S.B."/>
            <person name="Chen Z."/>
            <person name="Engels R."/>
            <person name="Freedman E."/>
            <person name="Gellesch M."/>
            <person name="Goldberg J."/>
            <person name="Griggs A."/>
            <person name="Gujja S."/>
            <person name="Heilman E."/>
            <person name="Heiman D."/>
            <person name="Hepburn T."/>
            <person name="Howarth C."/>
            <person name="Jen D."/>
            <person name="Larson L."/>
            <person name="Mehta T."/>
            <person name="Park D."/>
            <person name="Pearson M."/>
            <person name="Roberts A."/>
            <person name="Saif S."/>
            <person name="Shea T."/>
            <person name="Shenoy N."/>
            <person name="Sisk P."/>
            <person name="Stolte C."/>
            <person name="Sykes S."/>
            <person name="Thomson T."/>
            <person name="Walk T."/>
            <person name="White J."/>
            <person name="Yandava C."/>
            <person name="Sibley C.D."/>
            <person name="Field T.R."/>
            <person name="Grinwis M."/>
            <person name="Eshaghurshan C.S."/>
            <person name="Surette M.G."/>
            <person name="Haas B."/>
            <person name="Nusbaum C."/>
            <person name="Birren B."/>
        </authorList>
    </citation>
    <scope>NUCLEOTIDE SEQUENCE [LARGE SCALE GENOMIC DNA]</scope>
    <source>
        <strain evidence="3">C735</strain>
    </source>
</reference>
<dbReference type="EMBL" id="GL349564">
    <property type="protein sequence ID" value="EFI49624.1"/>
    <property type="molecule type" value="Genomic_DNA"/>
</dbReference>
<feature type="chain" id="PRO_5003104862" evidence="2">
    <location>
        <begin position="22"/>
        <end position="239"/>
    </location>
</feature>
<dbReference type="eggNOG" id="COG2849">
    <property type="taxonomic scope" value="Bacteria"/>
</dbReference>
<dbReference type="AlphaFoldDB" id="D7N9L7"/>
<sequence length="239" mass="27905">MNMNKTLFIGLLFLTSIAATAQEKYMEHDADGRLRVLGYIDKKTEKKVGHWVEYGRSGRKISEVDYKNGEKDGRYYEYDDEGRVAVMQTYRDGLLDGPYLQYHDSPNKKGVLPLYVRSFYRDGQQEGMEYIYESNGKILHRRRYEAGTMLTDTAYEYNGIYITTMRRVTDPTDPEGFRYKEVTDFTPYKKAKVEIREERQSHRRKQVKSKHPQSQVAPKPKETPKTKLKVGKDGAIVLD</sequence>
<dbReference type="Proteomes" id="UP000003805">
    <property type="component" value="Miscellaneous, Scaffold supercont1.1"/>
</dbReference>
<gene>
    <name evidence="3" type="ORF">HMPREF0665_00347</name>
</gene>
<evidence type="ECO:0000256" key="2">
    <source>
        <dbReference type="SAM" id="SignalP"/>
    </source>
</evidence>
<protein>
    <submittedName>
        <fullName evidence="3">Uncharacterized protein</fullName>
    </submittedName>
</protein>
<dbReference type="Gene3D" id="2.20.110.10">
    <property type="entry name" value="Histone H3 K4-specific methyltransferase SET7/9 N-terminal domain"/>
    <property type="match status" value="1"/>
</dbReference>
<dbReference type="HOGENOM" id="CLU_096094_0_0_10"/>
<keyword evidence="4" id="KW-1185">Reference proteome</keyword>
<evidence type="ECO:0000313" key="4">
    <source>
        <dbReference type="Proteomes" id="UP000003805"/>
    </source>
</evidence>